<evidence type="ECO:0000313" key="3">
    <source>
        <dbReference type="Proteomes" id="UP001163152"/>
    </source>
</evidence>
<proteinExistence type="predicted"/>
<feature type="region of interest" description="Disordered" evidence="1">
    <location>
        <begin position="1"/>
        <end position="88"/>
    </location>
</feature>
<organism evidence="2 3">
    <name type="scientific">Thermocoleostomius sinensis A174</name>
    <dbReference type="NCBI Taxonomy" id="2016057"/>
    <lineage>
        <taxon>Bacteria</taxon>
        <taxon>Bacillati</taxon>
        <taxon>Cyanobacteriota</taxon>
        <taxon>Cyanophyceae</taxon>
        <taxon>Oculatellales</taxon>
        <taxon>Oculatellaceae</taxon>
        <taxon>Thermocoleostomius</taxon>
    </lineage>
</organism>
<dbReference type="RefSeq" id="WP_268608321.1">
    <property type="nucleotide sequence ID" value="NZ_CP113797.1"/>
</dbReference>
<gene>
    <name evidence="2" type="ORF">OXH18_17100</name>
</gene>
<feature type="compositionally biased region" description="Basic and acidic residues" evidence="1">
    <location>
        <begin position="34"/>
        <end position="54"/>
    </location>
</feature>
<name>A0A9E8Z9N6_9CYAN</name>
<evidence type="ECO:0000313" key="2">
    <source>
        <dbReference type="EMBL" id="WAL58881.1"/>
    </source>
</evidence>
<sequence length="88" mass="9624">MSDPNISNHPPDESLGVEQLPQSELETVPGSRANRGEEVDNPKTDRKSSAEAADRASNTQPESFDPDQSDRSTQRFITTEDAPDELAL</sequence>
<keyword evidence="3" id="KW-1185">Reference proteome</keyword>
<accession>A0A9E8Z9N6</accession>
<dbReference type="EMBL" id="CP113797">
    <property type="protein sequence ID" value="WAL58881.1"/>
    <property type="molecule type" value="Genomic_DNA"/>
</dbReference>
<dbReference type="Proteomes" id="UP001163152">
    <property type="component" value="Chromosome"/>
</dbReference>
<dbReference type="AlphaFoldDB" id="A0A9E8Z9N6"/>
<reference evidence="2" key="1">
    <citation type="submission" date="2022-12" db="EMBL/GenBank/DDBJ databases">
        <title>Polyphasic identification of a Novel Hot-Spring Cyanobacterium Ocullathermofonsia sinensis gen nov. sp. nov. and Genomic Insights on its Adaptations to the Thermal Habitat.</title>
        <authorList>
            <person name="Daroch M."/>
            <person name="Tang J."/>
            <person name="Jiang Y."/>
        </authorList>
    </citation>
    <scope>NUCLEOTIDE SEQUENCE</scope>
    <source>
        <strain evidence="2">PKUAC-SCTA174</strain>
    </source>
</reference>
<protein>
    <submittedName>
        <fullName evidence="2">Uncharacterized protein</fullName>
    </submittedName>
</protein>
<dbReference type="KEGG" id="tsin:OXH18_17100"/>
<evidence type="ECO:0000256" key="1">
    <source>
        <dbReference type="SAM" id="MobiDB-lite"/>
    </source>
</evidence>